<comment type="caution">
    <text evidence="1">The sequence shown here is derived from an EMBL/GenBank/DDBJ whole genome shotgun (WGS) entry which is preliminary data.</text>
</comment>
<evidence type="ECO:0000313" key="1">
    <source>
        <dbReference type="EMBL" id="PKQ28404.1"/>
    </source>
</evidence>
<dbReference type="EMBL" id="PHEX01000017">
    <property type="protein sequence ID" value="PKQ28404.1"/>
    <property type="molecule type" value="Genomic_DNA"/>
</dbReference>
<evidence type="ECO:0000313" key="2">
    <source>
        <dbReference type="Proteomes" id="UP000233654"/>
    </source>
</evidence>
<proteinExistence type="predicted"/>
<dbReference type="InterPro" id="IPR035093">
    <property type="entry name" value="RelE/ParE_toxin_dom_sf"/>
</dbReference>
<name>A0A2N3G747_9ACTN</name>
<sequence>MPLEKIASLHRFDKAFEKLPRDIKKRFAKQLSLFTQDPFYPSLKTERIRGAIYASRVTDFYRFTWEFGDDKSTVILRNIGKHNPALKDG</sequence>
<reference evidence="1 2" key="1">
    <citation type="journal article" date="2017" name="ISME J.">
        <title>Potential for microbial H2 and metal transformations associated with novel bacteria and archaea in deep terrestrial subsurface sediments.</title>
        <authorList>
            <person name="Hernsdorf A.W."/>
            <person name="Amano Y."/>
            <person name="Miyakawa K."/>
            <person name="Ise K."/>
            <person name="Suzuki Y."/>
            <person name="Anantharaman K."/>
            <person name="Probst A."/>
            <person name="Burstein D."/>
            <person name="Thomas B.C."/>
            <person name="Banfield J.F."/>
        </authorList>
    </citation>
    <scope>NUCLEOTIDE SEQUENCE [LARGE SCALE GENOMIC DNA]</scope>
    <source>
        <strain evidence="1">HGW-Actinobacteria-3</strain>
    </source>
</reference>
<protein>
    <recommendedName>
        <fullName evidence="3">Cytotoxin</fullName>
    </recommendedName>
</protein>
<organism evidence="1 2">
    <name type="scientific">Candidatus Anoxymicrobium japonicum</name>
    <dbReference type="NCBI Taxonomy" id="2013648"/>
    <lineage>
        <taxon>Bacteria</taxon>
        <taxon>Bacillati</taxon>
        <taxon>Actinomycetota</taxon>
        <taxon>Candidatus Geothermincolia</taxon>
        <taxon>Candidatus Geothermincolales</taxon>
        <taxon>Candidatus Anoxymicrobiaceae</taxon>
        <taxon>Candidatus Anoxymicrobium</taxon>
    </lineage>
</organism>
<dbReference type="AlphaFoldDB" id="A0A2N3G747"/>
<evidence type="ECO:0008006" key="3">
    <source>
        <dbReference type="Google" id="ProtNLM"/>
    </source>
</evidence>
<dbReference type="SUPFAM" id="SSF143011">
    <property type="entry name" value="RelE-like"/>
    <property type="match status" value="1"/>
</dbReference>
<accession>A0A2N3G747</accession>
<gene>
    <name evidence="1" type="ORF">CVT63_02860</name>
</gene>
<dbReference type="Gene3D" id="3.30.2310.20">
    <property type="entry name" value="RelE-like"/>
    <property type="match status" value="1"/>
</dbReference>
<dbReference type="Proteomes" id="UP000233654">
    <property type="component" value="Unassembled WGS sequence"/>
</dbReference>